<evidence type="ECO:0000313" key="1">
    <source>
        <dbReference type="EMBL" id="EEV19891.1"/>
    </source>
</evidence>
<protein>
    <submittedName>
        <fullName evidence="1">Uncharacterized protein</fullName>
    </submittedName>
</protein>
<dbReference type="Proteomes" id="UP000004509">
    <property type="component" value="Unassembled WGS sequence"/>
</dbReference>
<sequence length="37" mass="4215">MIRKTSGIPIAGSCVFHALFYRSLIKETIMTPLRCPY</sequence>
<gene>
    <name evidence="1" type="ORF">TREVI0001_0021</name>
</gene>
<proteinExistence type="predicted"/>
<accession>C8PRN8</accession>
<organism evidence="1 2">
    <name type="scientific">Treponema vincentii ATCC 35580</name>
    <dbReference type="NCBI Taxonomy" id="596324"/>
    <lineage>
        <taxon>Bacteria</taxon>
        <taxon>Pseudomonadati</taxon>
        <taxon>Spirochaetota</taxon>
        <taxon>Spirochaetia</taxon>
        <taxon>Spirochaetales</taxon>
        <taxon>Treponemataceae</taxon>
        <taxon>Treponema</taxon>
    </lineage>
</organism>
<reference evidence="1 2" key="1">
    <citation type="submission" date="2009-07" db="EMBL/GenBank/DDBJ databases">
        <authorList>
            <person name="Madupu R."/>
            <person name="Sebastian Y."/>
            <person name="Durkin A.S."/>
            <person name="Torralba M."/>
            <person name="Methe B."/>
            <person name="Sutton G.G."/>
            <person name="Strausberg R.L."/>
            <person name="Nelson K.E."/>
        </authorList>
    </citation>
    <scope>NUCLEOTIDE SEQUENCE [LARGE SCALE GENOMIC DNA]</scope>
    <source>
        <strain evidence="1 2">ATCC 35580</strain>
    </source>
</reference>
<evidence type="ECO:0000313" key="2">
    <source>
        <dbReference type="Proteomes" id="UP000004509"/>
    </source>
</evidence>
<name>C8PRN8_9SPIR</name>
<comment type="caution">
    <text evidence="1">The sequence shown here is derived from an EMBL/GenBank/DDBJ whole genome shotgun (WGS) entry which is preliminary data.</text>
</comment>
<dbReference type="AlphaFoldDB" id="C8PRN8"/>
<dbReference type="EMBL" id="ACYH01000047">
    <property type="protein sequence ID" value="EEV19891.1"/>
    <property type="molecule type" value="Genomic_DNA"/>
</dbReference>